<evidence type="ECO:0000313" key="1">
    <source>
        <dbReference type="EMBL" id="KIG16510.1"/>
    </source>
</evidence>
<comment type="caution">
    <text evidence="1">The sequence shown here is derived from an EMBL/GenBank/DDBJ whole genome shotgun (WGS) entry which is preliminary data.</text>
</comment>
<protein>
    <submittedName>
        <fullName evidence="1">Uncharacterized protein</fullName>
    </submittedName>
</protein>
<gene>
    <name evidence="1" type="ORF">DB30_04423</name>
</gene>
<dbReference type="EMBL" id="JMCC02000037">
    <property type="protein sequence ID" value="KIG16510.1"/>
    <property type="molecule type" value="Genomic_DNA"/>
</dbReference>
<reference evidence="1 2" key="1">
    <citation type="submission" date="2014-12" db="EMBL/GenBank/DDBJ databases">
        <title>Genome assembly of Enhygromyxa salina DSM 15201.</title>
        <authorList>
            <person name="Sharma G."/>
            <person name="Subramanian S."/>
        </authorList>
    </citation>
    <scope>NUCLEOTIDE SEQUENCE [LARGE SCALE GENOMIC DNA]</scope>
    <source>
        <strain evidence="1 2">DSM 15201</strain>
    </source>
</reference>
<proteinExistence type="predicted"/>
<evidence type="ECO:0000313" key="2">
    <source>
        <dbReference type="Proteomes" id="UP000031599"/>
    </source>
</evidence>
<name>A0A0C2D497_9BACT</name>
<organism evidence="1 2">
    <name type="scientific">Enhygromyxa salina</name>
    <dbReference type="NCBI Taxonomy" id="215803"/>
    <lineage>
        <taxon>Bacteria</taxon>
        <taxon>Pseudomonadati</taxon>
        <taxon>Myxococcota</taxon>
        <taxon>Polyangia</taxon>
        <taxon>Nannocystales</taxon>
        <taxon>Nannocystaceae</taxon>
        <taxon>Enhygromyxa</taxon>
    </lineage>
</organism>
<dbReference type="Proteomes" id="UP000031599">
    <property type="component" value="Unassembled WGS sequence"/>
</dbReference>
<dbReference type="AlphaFoldDB" id="A0A0C2D497"/>
<accession>A0A0C2D497</accession>
<sequence>MQLAPPAWSDQIERVVVVTLFAGFPEECRSRLVRSLHEVELELAC</sequence>